<keyword evidence="2" id="KW-1185">Reference proteome</keyword>
<sequence length="266" mass="30063">MHVLWGFLKGTVHCGAKVTDAVRNPIKCGKRSSDVSNQNMDTDNGYYSLNSVISRQSSTPTQLHELSSEDSSRKIVEMIFQNAWTNAAGPLRKVRTVFRVCNSAQVLERFEKYREQVKQKAAEQYPSHTRSMVDGNELLRFYGTSMRCCQGKSDRKIYDLCKDPCCHVCHIIQNDFNMKCIKENGFELNSSGESSTSAKTRVKNVKRAVIVCRVIAGTPVNEVDDEYEVSNSTGSEEQQLSLEEFEVENPIAVLPCFVIVFSWHVL</sequence>
<proteinExistence type="predicted"/>
<name>A0ACB9LE83_BAUVA</name>
<reference evidence="1 2" key="1">
    <citation type="journal article" date="2022" name="DNA Res.">
        <title>Chromosomal-level genome assembly of the orchid tree Bauhinia variegata (Leguminosae; Cercidoideae) supports the allotetraploid origin hypothesis of Bauhinia.</title>
        <authorList>
            <person name="Zhong Y."/>
            <person name="Chen Y."/>
            <person name="Zheng D."/>
            <person name="Pang J."/>
            <person name="Liu Y."/>
            <person name="Luo S."/>
            <person name="Meng S."/>
            <person name="Qian L."/>
            <person name="Wei D."/>
            <person name="Dai S."/>
            <person name="Zhou R."/>
        </authorList>
    </citation>
    <scope>NUCLEOTIDE SEQUENCE [LARGE SCALE GENOMIC DNA]</scope>
    <source>
        <strain evidence="1">BV-YZ2020</strain>
    </source>
</reference>
<accession>A0ACB9LE83</accession>
<comment type="caution">
    <text evidence="1">The sequence shown here is derived from an EMBL/GenBank/DDBJ whole genome shotgun (WGS) entry which is preliminary data.</text>
</comment>
<evidence type="ECO:0000313" key="2">
    <source>
        <dbReference type="Proteomes" id="UP000828941"/>
    </source>
</evidence>
<gene>
    <name evidence="1" type="ORF">L6164_031037</name>
</gene>
<organism evidence="1 2">
    <name type="scientific">Bauhinia variegata</name>
    <name type="common">Purple orchid tree</name>
    <name type="synonym">Phanera variegata</name>
    <dbReference type="NCBI Taxonomy" id="167791"/>
    <lineage>
        <taxon>Eukaryota</taxon>
        <taxon>Viridiplantae</taxon>
        <taxon>Streptophyta</taxon>
        <taxon>Embryophyta</taxon>
        <taxon>Tracheophyta</taxon>
        <taxon>Spermatophyta</taxon>
        <taxon>Magnoliopsida</taxon>
        <taxon>eudicotyledons</taxon>
        <taxon>Gunneridae</taxon>
        <taxon>Pentapetalae</taxon>
        <taxon>rosids</taxon>
        <taxon>fabids</taxon>
        <taxon>Fabales</taxon>
        <taxon>Fabaceae</taxon>
        <taxon>Cercidoideae</taxon>
        <taxon>Cercideae</taxon>
        <taxon>Bauhiniinae</taxon>
        <taxon>Bauhinia</taxon>
    </lineage>
</organism>
<evidence type="ECO:0000313" key="1">
    <source>
        <dbReference type="EMBL" id="KAI4307910.1"/>
    </source>
</evidence>
<protein>
    <submittedName>
        <fullName evidence="1">Uncharacterized protein</fullName>
    </submittedName>
</protein>
<dbReference type="EMBL" id="CM039437">
    <property type="protein sequence ID" value="KAI4307910.1"/>
    <property type="molecule type" value="Genomic_DNA"/>
</dbReference>
<dbReference type="Proteomes" id="UP000828941">
    <property type="component" value="Chromosome 12"/>
</dbReference>